<accession>A0A381X3C1</accession>
<feature type="domain" description="Transketolase-like pyrimidine-binding" evidence="4">
    <location>
        <begin position="1"/>
        <end position="145"/>
    </location>
</feature>
<dbReference type="PANTHER" id="PTHR43825">
    <property type="entry name" value="PYRUVATE DEHYDROGENASE E1 COMPONENT"/>
    <property type="match status" value="1"/>
</dbReference>
<evidence type="ECO:0000259" key="4">
    <source>
        <dbReference type="SMART" id="SM00861"/>
    </source>
</evidence>
<dbReference type="InterPro" id="IPR051157">
    <property type="entry name" value="PDH/Transketolase"/>
</dbReference>
<dbReference type="Gene3D" id="3.40.50.970">
    <property type="match status" value="1"/>
</dbReference>
<dbReference type="SUPFAM" id="SSF52518">
    <property type="entry name" value="Thiamin diphosphate-binding fold (THDP-binding)"/>
    <property type="match status" value="1"/>
</dbReference>
<dbReference type="EMBL" id="UINC01013604">
    <property type="protein sequence ID" value="SVA58667.1"/>
    <property type="molecule type" value="Genomic_DNA"/>
</dbReference>
<evidence type="ECO:0000256" key="3">
    <source>
        <dbReference type="ARBA" id="ARBA00023052"/>
    </source>
</evidence>
<evidence type="ECO:0000313" key="5">
    <source>
        <dbReference type="EMBL" id="SVA58667.1"/>
    </source>
</evidence>
<comment type="cofactor">
    <cofactor evidence="1">
        <name>thiamine diphosphate</name>
        <dbReference type="ChEBI" id="CHEBI:58937"/>
    </cofactor>
</comment>
<sequence length="293" mass="31767">MVALCADLAPPTETDFFRDRFPDRFFMMGIAEANMVGVASGMARMGDVPFVHSFCVFLTRRAYDQVAMQVAYPKTNVKLIGFLPGLTTLLGVSHQAIDDIALMRALPNMCVIEPCGPEQIDSAVKAAMDYDGPVYMRLNRAETELSNEIKIKKLDIGKAEITRNGDDLVIFACGLMLRNAESAAQILSESGIETTVVNVHTIKPIDDQKICELALHCGAGITAENHSIIGGLGDAVSQALNEHSISVPMSRVGIKDSFAEGGSTPYLLKKYGLEIQDIVSEAQQVLKKTGKQN</sequence>
<evidence type="ECO:0000256" key="2">
    <source>
        <dbReference type="ARBA" id="ARBA00007131"/>
    </source>
</evidence>
<dbReference type="FunFam" id="3.40.50.970:FF:000129">
    <property type="entry name" value="Transketolase"/>
    <property type="match status" value="1"/>
</dbReference>
<dbReference type="InterPro" id="IPR033248">
    <property type="entry name" value="Transketolase_C"/>
</dbReference>
<protein>
    <recommendedName>
        <fullName evidence="4">Transketolase-like pyrimidine-binding domain-containing protein</fullName>
    </recommendedName>
</protein>
<dbReference type="InterPro" id="IPR029061">
    <property type="entry name" value="THDP-binding"/>
</dbReference>
<dbReference type="AlphaFoldDB" id="A0A381X3C1"/>
<organism evidence="5">
    <name type="scientific">marine metagenome</name>
    <dbReference type="NCBI Taxonomy" id="408172"/>
    <lineage>
        <taxon>unclassified sequences</taxon>
        <taxon>metagenomes</taxon>
        <taxon>ecological metagenomes</taxon>
    </lineage>
</organism>
<dbReference type="SMART" id="SM00861">
    <property type="entry name" value="Transket_pyr"/>
    <property type="match status" value="1"/>
</dbReference>
<dbReference type="SUPFAM" id="SSF52922">
    <property type="entry name" value="TK C-terminal domain-like"/>
    <property type="match status" value="1"/>
</dbReference>
<proteinExistence type="inferred from homology"/>
<dbReference type="CDD" id="cd07033">
    <property type="entry name" value="TPP_PYR_DXS_TK_like"/>
    <property type="match status" value="1"/>
</dbReference>
<dbReference type="Pfam" id="PF02780">
    <property type="entry name" value="Transketolase_C"/>
    <property type="match status" value="1"/>
</dbReference>
<dbReference type="Pfam" id="PF02779">
    <property type="entry name" value="Transket_pyr"/>
    <property type="match status" value="1"/>
</dbReference>
<comment type="similarity">
    <text evidence="2">Belongs to the transketolase family.</text>
</comment>
<dbReference type="InterPro" id="IPR009014">
    <property type="entry name" value="Transketo_C/PFOR_II"/>
</dbReference>
<evidence type="ECO:0000256" key="1">
    <source>
        <dbReference type="ARBA" id="ARBA00001964"/>
    </source>
</evidence>
<dbReference type="Gene3D" id="3.40.50.920">
    <property type="match status" value="1"/>
</dbReference>
<name>A0A381X3C1_9ZZZZ</name>
<gene>
    <name evidence="5" type="ORF">METZ01_LOCUS111521</name>
</gene>
<dbReference type="InterPro" id="IPR005475">
    <property type="entry name" value="Transketolase-like_Pyr-bd"/>
</dbReference>
<reference evidence="5" key="1">
    <citation type="submission" date="2018-05" db="EMBL/GenBank/DDBJ databases">
        <authorList>
            <person name="Lanie J.A."/>
            <person name="Ng W.-L."/>
            <person name="Kazmierczak K.M."/>
            <person name="Andrzejewski T.M."/>
            <person name="Davidsen T.M."/>
            <person name="Wayne K.J."/>
            <person name="Tettelin H."/>
            <person name="Glass J.I."/>
            <person name="Rusch D."/>
            <person name="Podicherti R."/>
            <person name="Tsui H.-C.T."/>
            <person name="Winkler M.E."/>
        </authorList>
    </citation>
    <scope>NUCLEOTIDE SEQUENCE</scope>
</reference>
<dbReference type="PANTHER" id="PTHR43825:SF1">
    <property type="entry name" value="TRANSKETOLASE-LIKE PYRIMIDINE-BINDING DOMAIN-CONTAINING PROTEIN"/>
    <property type="match status" value="1"/>
</dbReference>
<keyword evidence="3" id="KW-0786">Thiamine pyrophosphate</keyword>